<evidence type="ECO:0000256" key="2">
    <source>
        <dbReference type="ARBA" id="ARBA00022723"/>
    </source>
</evidence>
<dbReference type="NCBIfam" id="TIGR00608">
    <property type="entry name" value="radc"/>
    <property type="match status" value="1"/>
</dbReference>
<dbReference type="PROSITE" id="PS01302">
    <property type="entry name" value="UPF0758"/>
    <property type="match status" value="1"/>
</dbReference>
<dbReference type="EMBL" id="CACVAU010000015">
    <property type="protein sequence ID" value="CAA6805068.1"/>
    <property type="molecule type" value="Genomic_DNA"/>
</dbReference>
<dbReference type="PANTHER" id="PTHR30471">
    <property type="entry name" value="DNA REPAIR PROTEIN RADC"/>
    <property type="match status" value="1"/>
</dbReference>
<evidence type="ECO:0000259" key="7">
    <source>
        <dbReference type="PROSITE" id="PS50249"/>
    </source>
</evidence>
<gene>
    <name evidence="8" type="ORF">HELGO_WM11906</name>
</gene>
<dbReference type="InterPro" id="IPR001405">
    <property type="entry name" value="UPF0758"/>
</dbReference>
<dbReference type="PROSITE" id="PS50249">
    <property type="entry name" value="MPN"/>
    <property type="match status" value="1"/>
</dbReference>
<dbReference type="Pfam" id="PF20582">
    <property type="entry name" value="UPF0758_N"/>
    <property type="match status" value="1"/>
</dbReference>
<dbReference type="NCBIfam" id="NF000642">
    <property type="entry name" value="PRK00024.1"/>
    <property type="match status" value="1"/>
</dbReference>
<proteinExistence type="inferred from homology"/>
<dbReference type="Pfam" id="PF04002">
    <property type="entry name" value="RadC"/>
    <property type="match status" value="1"/>
</dbReference>
<dbReference type="GO" id="GO:0046872">
    <property type="term" value="F:metal ion binding"/>
    <property type="evidence" value="ECO:0007669"/>
    <property type="project" value="UniProtKB-KW"/>
</dbReference>
<accession>A0A6S6SFT6</accession>
<keyword evidence="1" id="KW-0645">Protease</keyword>
<dbReference type="CDD" id="cd08071">
    <property type="entry name" value="MPN_DUF2466"/>
    <property type="match status" value="1"/>
</dbReference>
<dbReference type="InterPro" id="IPR037518">
    <property type="entry name" value="MPN"/>
</dbReference>
<dbReference type="InterPro" id="IPR025657">
    <property type="entry name" value="RadC_JAB"/>
</dbReference>
<dbReference type="Gene3D" id="3.40.140.10">
    <property type="entry name" value="Cytidine Deaminase, domain 2"/>
    <property type="match status" value="1"/>
</dbReference>
<dbReference type="InterPro" id="IPR046778">
    <property type="entry name" value="UPF0758_N"/>
</dbReference>
<dbReference type="GO" id="GO:0008237">
    <property type="term" value="F:metallopeptidase activity"/>
    <property type="evidence" value="ECO:0007669"/>
    <property type="project" value="UniProtKB-KW"/>
</dbReference>
<feature type="domain" description="MPN" evidence="7">
    <location>
        <begin position="104"/>
        <end position="225"/>
    </location>
</feature>
<dbReference type="AlphaFoldDB" id="A0A6S6SFT6"/>
<evidence type="ECO:0000313" key="8">
    <source>
        <dbReference type="EMBL" id="CAA6805068.1"/>
    </source>
</evidence>
<comment type="similarity">
    <text evidence="6">Belongs to the UPF0758 family.</text>
</comment>
<organism evidence="8">
    <name type="scientific">uncultured Sulfurovum sp</name>
    <dbReference type="NCBI Taxonomy" id="269237"/>
    <lineage>
        <taxon>Bacteria</taxon>
        <taxon>Pseudomonadati</taxon>
        <taxon>Campylobacterota</taxon>
        <taxon>Epsilonproteobacteria</taxon>
        <taxon>Campylobacterales</taxon>
        <taxon>Sulfurovaceae</taxon>
        <taxon>Sulfurovum</taxon>
        <taxon>environmental samples</taxon>
    </lineage>
</organism>
<reference evidence="8" key="1">
    <citation type="submission" date="2020-01" db="EMBL/GenBank/DDBJ databases">
        <authorList>
            <person name="Meier V. D."/>
            <person name="Meier V D."/>
        </authorList>
    </citation>
    <scope>NUCLEOTIDE SEQUENCE</scope>
    <source>
        <strain evidence="8">HLG_WM_MAG_05</strain>
    </source>
</reference>
<name>A0A6S6SFT6_9BACT</name>
<keyword evidence="2" id="KW-0479">Metal-binding</keyword>
<keyword evidence="3" id="KW-0378">Hydrolase</keyword>
<evidence type="ECO:0000256" key="6">
    <source>
        <dbReference type="RuleBase" id="RU003797"/>
    </source>
</evidence>
<dbReference type="PANTHER" id="PTHR30471:SF3">
    <property type="entry name" value="UPF0758 PROTEIN YEES-RELATED"/>
    <property type="match status" value="1"/>
</dbReference>
<evidence type="ECO:0000256" key="5">
    <source>
        <dbReference type="ARBA" id="ARBA00023049"/>
    </source>
</evidence>
<dbReference type="GO" id="GO:0006508">
    <property type="term" value="P:proteolysis"/>
    <property type="evidence" value="ECO:0007669"/>
    <property type="project" value="UniProtKB-KW"/>
</dbReference>
<evidence type="ECO:0000256" key="3">
    <source>
        <dbReference type="ARBA" id="ARBA00022801"/>
    </source>
</evidence>
<evidence type="ECO:0000256" key="4">
    <source>
        <dbReference type="ARBA" id="ARBA00022833"/>
    </source>
</evidence>
<evidence type="ECO:0000256" key="1">
    <source>
        <dbReference type="ARBA" id="ARBA00022670"/>
    </source>
</evidence>
<keyword evidence="4" id="KW-0862">Zinc</keyword>
<dbReference type="InterPro" id="IPR020891">
    <property type="entry name" value="UPF0758_CS"/>
</dbReference>
<sequence>MFYTVTMKTIKELYKDDQPREKLLKKGVKALKNDELLSVLLGSGIQGKDVRKLSKEIVGLLDESFDTLSLEKLLKIHGLGLAKASQILSAIELAKRYSSQSNKKISSAEDVYEELKVFSTKKQEYFLVITLDGASHIINTRTVFIGTLNQTLVHPREVFADAIADRAAGIIIAHNHPSGTLSASRADIQITERLEEVSKLVGIELLDHVILAKDGFYSFSDEGLI</sequence>
<protein>
    <submittedName>
        <fullName evidence="8">DNA repair protein RadC</fullName>
    </submittedName>
</protein>
<keyword evidence="5" id="KW-0482">Metalloprotease</keyword>